<keyword evidence="1" id="KW-0479">Metal-binding</keyword>
<dbReference type="Proteomes" id="UP001553161">
    <property type="component" value="Unassembled WGS sequence"/>
</dbReference>
<keyword evidence="4" id="KW-1185">Reference proteome</keyword>
<evidence type="ECO:0000256" key="1">
    <source>
        <dbReference type="ARBA" id="ARBA00022723"/>
    </source>
</evidence>
<evidence type="ECO:0000313" key="3">
    <source>
        <dbReference type="EMBL" id="MEV8465476.1"/>
    </source>
</evidence>
<dbReference type="SUPFAM" id="SSF51182">
    <property type="entry name" value="RmlC-like cupins"/>
    <property type="match status" value="1"/>
</dbReference>
<dbReference type="EMBL" id="JBFBVU010000001">
    <property type="protein sequence ID" value="MEV8465476.1"/>
    <property type="molecule type" value="Genomic_DNA"/>
</dbReference>
<proteinExistence type="predicted"/>
<protein>
    <submittedName>
        <fullName evidence="3">Cupin domain-containing protein</fullName>
    </submittedName>
</protein>
<dbReference type="InterPro" id="IPR011051">
    <property type="entry name" value="RmlC_Cupin_sf"/>
</dbReference>
<reference evidence="3 4" key="1">
    <citation type="submission" date="2024-07" db="EMBL/GenBank/DDBJ databases">
        <authorList>
            <person name="Kang M."/>
        </authorList>
    </citation>
    <scope>NUCLEOTIDE SEQUENCE [LARGE SCALE GENOMIC DNA]</scope>
    <source>
        <strain evidence="3 4">DFM31</strain>
    </source>
</reference>
<dbReference type="InterPro" id="IPR014710">
    <property type="entry name" value="RmlC-like_jellyroll"/>
</dbReference>
<dbReference type="Gene3D" id="2.60.120.10">
    <property type="entry name" value="Jelly Rolls"/>
    <property type="match status" value="1"/>
</dbReference>
<evidence type="ECO:0000259" key="2">
    <source>
        <dbReference type="Pfam" id="PF07883"/>
    </source>
</evidence>
<evidence type="ECO:0000313" key="4">
    <source>
        <dbReference type="Proteomes" id="UP001553161"/>
    </source>
</evidence>
<dbReference type="InterPro" id="IPR013096">
    <property type="entry name" value="Cupin_2"/>
</dbReference>
<dbReference type="PANTHER" id="PTHR35848:SF6">
    <property type="entry name" value="CUPIN TYPE-2 DOMAIN-CONTAINING PROTEIN"/>
    <property type="match status" value="1"/>
</dbReference>
<dbReference type="Pfam" id="PF07883">
    <property type="entry name" value="Cupin_2"/>
    <property type="match status" value="1"/>
</dbReference>
<name>A0ABV3L1R7_9RHOB</name>
<gene>
    <name evidence="3" type="ORF">AB0T83_01605</name>
</gene>
<dbReference type="RefSeq" id="WP_366190968.1">
    <property type="nucleotide sequence ID" value="NZ_JBFBVU010000001.1"/>
</dbReference>
<comment type="caution">
    <text evidence="3">The sequence shown here is derived from an EMBL/GenBank/DDBJ whole genome shotgun (WGS) entry which is preliminary data.</text>
</comment>
<dbReference type="InterPro" id="IPR051610">
    <property type="entry name" value="GPI/OXD"/>
</dbReference>
<accession>A0ABV3L1R7</accession>
<sequence length="165" mass="17987">MAKDFGSQATILHCAELPMESFSDPDYGNVRWQTLFTADRTDTTGLTCGVAHLRPGDCLALHRHAHPETYFGLSGRARIMVDGVAHELTQGTAIFIPGGAIHGMFADSEEAQILYTFPANSFSEIEYQFLMDAAPKAPAVAAVQSRQLDLMDALSEDYSTDTTLQ</sequence>
<organism evidence="3 4">
    <name type="scientific">Meridianimarinicoccus marinus</name>
    <dbReference type="NCBI Taxonomy" id="3231483"/>
    <lineage>
        <taxon>Bacteria</taxon>
        <taxon>Pseudomonadati</taxon>
        <taxon>Pseudomonadota</taxon>
        <taxon>Alphaproteobacteria</taxon>
        <taxon>Rhodobacterales</taxon>
        <taxon>Paracoccaceae</taxon>
        <taxon>Meridianimarinicoccus</taxon>
    </lineage>
</organism>
<feature type="domain" description="Cupin type-2" evidence="2">
    <location>
        <begin position="50"/>
        <end position="111"/>
    </location>
</feature>
<dbReference type="PANTHER" id="PTHR35848">
    <property type="entry name" value="OXALATE-BINDING PROTEIN"/>
    <property type="match status" value="1"/>
</dbReference>